<feature type="compositionally biased region" description="Low complexity" evidence="1">
    <location>
        <begin position="9"/>
        <end position="19"/>
    </location>
</feature>
<feature type="transmembrane region" description="Helical" evidence="2">
    <location>
        <begin position="208"/>
        <end position="227"/>
    </location>
</feature>
<evidence type="ECO:0000256" key="2">
    <source>
        <dbReference type="SAM" id="Phobius"/>
    </source>
</evidence>
<keyword evidence="2" id="KW-0812">Transmembrane</keyword>
<dbReference type="GO" id="GO:0004175">
    <property type="term" value="F:endopeptidase activity"/>
    <property type="evidence" value="ECO:0007669"/>
    <property type="project" value="UniProtKB-ARBA"/>
</dbReference>
<feature type="transmembrane region" description="Helical" evidence="2">
    <location>
        <begin position="257"/>
        <end position="275"/>
    </location>
</feature>
<gene>
    <name evidence="4" type="ORF">VT50_0232255</name>
</gene>
<dbReference type="Proteomes" id="UP000033615">
    <property type="component" value="Unassembled WGS sequence"/>
</dbReference>
<dbReference type="EMBL" id="LAKD02000113">
    <property type="protein sequence ID" value="OPF71999.1"/>
    <property type="molecule type" value="Genomic_DNA"/>
</dbReference>
<proteinExistence type="predicted"/>
<dbReference type="PANTHER" id="PTHR35797:SF1">
    <property type="entry name" value="PROTEASE"/>
    <property type="match status" value="1"/>
</dbReference>
<evidence type="ECO:0000256" key="1">
    <source>
        <dbReference type="SAM" id="MobiDB-lite"/>
    </source>
</evidence>
<keyword evidence="4" id="KW-0378">Hydrolase</keyword>
<feature type="transmembrane region" description="Helical" evidence="2">
    <location>
        <begin position="234"/>
        <end position="251"/>
    </location>
</feature>
<accession>A0A1V4CWX0</accession>
<keyword evidence="5" id="KW-1185">Reference proteome</keyword>
<dbReference type="GO" id="GO:0080120">
    <property type="term" value="P:CAAX-box protein maturation"/>
    <property type="evidence" value="ECO:0007669"/>
    <property type="project" value="UniProtKB-ARBA"/>
</dbReference>
<feature type="transmembrane region" description="Helical" evidence="2">
    <location>
        <begin position="176"/>
        <end position="196"/>
    </location>
</feature>
<organism evidence="4 5">
    <name type="scientific">Streptomyces antioxidans</name>
    <dbReference type="NCBI Taxonomy" id="1507734"/>
    <lineage>
        <taxon>Bacteria</taxon>
        <taxon>Bacillati</taxon>
        <taxon>Actinomycetota</taxon>
        <taxon>Actinomycetes</taxon>
        <taxon>Kitasatosporales</taxon>
        <taxon>Streptomycetaceae</taxon>
        <taxon>Streptomyces</taxon>
    </lineage>
</organism>
<evidence type="ECO:0000259" key="3">
    <source>
        <dbReference type="Pfam" id="PF02517"/>
    </source>
</evidence>
<feature type="region of interest" description="Disordered" evidence="1">
    <location>
        <begin position="1"/>
        <end position="22"/>
    </location>
</feature>
<name>A0A1V4CWX0_9ACTN</name>
<comment type="caution">
    <text evidence="4">The sequence shown here is derived from an EMBL/GenBank/DDBJ whole genome shotgun (WGS) entry which is preliminary data.</text>
</comment>
<protein>
    <submittedName>
        <fullName evidence="4">CAAX protease family protein</fullName>
    </submittedName>
</protein>
<keyword evidence="2" id="KW-1133">Transmembrane helix</keyword>
<dbReference type="AlphaFoldDB" id="A0A1V4CWX0"/>
<dbReference type="InterPro" id="IPR042150">
    <property type="entry name" value="MmRce1-like"/>
</dbReference>
<feature type="transmembrane region" description="Helical" evidence="2">
    <location>
        <begin position="98"/>
        <end position="119"/>
    </location>
</feature>
<reference evidence="4" key="1">
    <citation type="submission" date="2016-12" db="EMBL/GenBank/DDBJ databases">
        <title>Genome sequence of Streptomyces antioxidans MUSC 164.</title>
        <authorList>
            <person name="Lee L.-H."/>
            <person name="Ser H.-L."/>
        </authorList>
    </citation>
    <scope>NUCLEOTIDE SEQUENCE [LARGE SCALE GENOMIC DNA]</scope>
    <source>
        <strain evidence="4">MUSC 164</strain>
    </source>
</reference>
<sequence>MPTSNTCTPSVAPSAAPSSPDRHRSDLTLFMVIAFGVSWASWFTAVGLGGSVKQAPTVLPFLFGAFGPLIGALVIRVRRGRRGEPAPEHVVRIRRTTLFWAPLLLALASATVLSAALLAHPAGGPALSWNDAKEVMQDAGGPAAFLVSMVISGPLSEEPGWRGTAYPRMRASMGRFRAGLVLGAIWAVWHLPLFFIDGTVQNELGLKSPSGVLFAVSTIPMAMLTAYAYERAGVIASIAVHFAVNTTMVLLDVKAPVTQAMIIGVQTILATLLLTTTRPTNKPAPSIPTLTDHRRR</sequence>
<dbReference type="Pfam" id="PF02517">
    <property type="entry name" value="Rce1-like"/>
    <property type="match status" value="1"/>
</dbReference>
<feature type="transmembrane region" description="Helical" evidence="2">
    <location>
        <begin position="58"/>
        <end position="77"/>
    </location>
</feature>
<evidence type="ECO:0000313" key="4">
    <source>
        <dbReference type="EMBL" id="OPF71999.1"/>
    </source>
</evidence>
<dbReference type="PANTHER" id="PTHR35797">
    <property type="entry name" value="PROTEASE-RELATED"/>
    <property type="match status" value="1"/>
</dbReference>
<evidence type="ECO:0000313" key="5">
    <source>
        <dbReference type="Proteomes" id="UP000033615"/>
    </source>
</evidence>
<feature type="transmembrane region" description="Helical" evidence="2">
    <location>
        <begin position="139"/>
        <end position="155"/>
    </location>
</feature>
<dbReference type="InterPro" id="IPR003675">
    <property type="entry name" value="Rce1/LyrA-like_dom"/>
</dbReference>
<keyword evidence="4" id="KW-0645">Protease</keyword>
<feature type="domain" description="CAAX prenyl protease 2/Lysostaphin resistance protein A-like" evidence="3">
    <location>
        <begin position="142"/>
        <end position="246"/>
    </location>
</feature>
<feature type="transmembrane region" description="Helical" evidence="2">
    <location>
        <begin position="27"/>
        <end position="46"/>
    </location>
</feature>
<dbReference type="GO" id="GO:0006508">
    <property type="term" value="P:proteolysis"/>
    <property type="evidence" value="ECO:0007669"/>
    <property type="project" value="UniProtKB-KW"/>
</dbReference>
<keyword evidence="2" id="KW-0472">Membrane</keyword>